<evidence type="ECO:0000256" key="6">
    <source>
        <dbReference type="ARBA" id="ARBA00022777"/>
    </source>
</evidence>
<sequence length="406" mass="43747">MTPSRDQELETDLEMVAAVPSIPAILRLIRQQANMGFVAVARVTPTRWLACSVQDEVGIGLQAGSELDVHATLCKEHLAGKGTMAFDDVLADVRYREHPVPALYGFRSYISSPIRLADGSYFGSLFAIDPQPRGVSTPAMEGMVEGFAALIGLQLDEARAHRRTRTALTDEQSLGSSREEFIAVVAHDLRNPLATMHTASQLLTRSSDASAARVSARLLHSANRMLGLINDLVDYARGRAGTAMPIKLEEHAEVGAALREVVDEVRDANPGRDIRSDIDIPCPVRCEPARLQQLLSNLLGNAIAHGAEGEPILVHASVADGTAVIRVNNRGATIPAAQLARVFDAYWQASPRKFDSSMGLGLHICQLVANAHDGTLTARSDAETGTTFELRWPSGCEPDAPGSRRP</sequence>
<evidence type="ECO:0000259" key="9">
    <source>
        <dbReference type="PROSITE" id="PS50109"/>
    </source>
</evidence>
<evidence type="ECO:0000256" key="8">
    <source>
        <dbReference type="ARBA" id="ARBA00023012"/>
    </source>
</evidence>
<evidence type="ECO:0000256" key="3">
    <source>
        <dbReference type="ARBA" id="ARBA00022553"/>
    </source>
</evidence>
<organism evidence="10 11">
    <name type="scientific">Pseudorhodoferax aquiterrae</name>
    <dbReference type="NCBI Taxonomy" id="747304"/>
    <lineage>
        <taxon>Bacteria</taxon>
        <taxon>Pseudomonadati</taxon>
        <taxon>Pseudomonadota</taxon>
        <taxon>Betaproteobacteria</taxon>
        <taxon>Burkholderiales</taxon>
        <taxon>Comamonadaceae</taxon>
    </lineage>
</organism>
<keyword evidence="5" id="KW-0547">Nucleotide-binding</keyword>
<accession>A0ABQ3GFE4</accession>
<evidence type="ECO:0000256" key="7">
    <source>
        <dbReference type="ARBA" id="ARBA00022840"/>
    </source>
</evidence>
<dbReference type="SUPFAM" id="SSF55781">
    <property type="entry name" value="GAF domain-like"/>
    <property type="match status" value="1"/>
</dbReference>
<dbReference type="CDD" id="cd00082">
    <property type="entry name" value="HisKA"/>
    <property type="match status" value="1"/>
</dbReference>
<dbReference type="PANTHER" id="PTHR42878">
    <property type="entry name" value="TWO-COMPONENT HISTIDINE KINASE"/>
    <property type="match status" value="1"/>
</dbReference>
<evidence type="ECO:0000256" key="4">
    <source>
        <dbReference type="ARBA" id="ARBA00022679"/>
    </source>
</evidence>
<dbReference type="Gene3D" id="1.10.287.130">
    <property type="match status" value="1"/>
</dbReference>
<keyword evidence="6 10" id="KW-0418">Kinase</keyword>
<dbReference type="SMART" id="SM00388">
    <property type="entry name" value="HisKA"/>
    <property type="match status" value="1"/>
</dbReference>
<dbReference type="Pfam" id="PF02518">
    <property type="entry name" value="HATPase_c"/>
    <property type="match status" value="1"/>
</dbReference>
<evidence type="ECO:0000256" key="1">
    <source>
        <dbReference type="ARBA" id="ARBA00000085"/>
    </source>
</evidence>
<protein>
    <recommendedName>
        <fullName evidence="2">histidine kinase</fullName>
        <ecNumber evidence="2">2.7.13.3</ecNumber>
    </recommendedName>
</protein>
<dbReference type="InterPro" id="IPR003594">
    <property type="entry name" value="HATPase_dom"/>
</dbReference>
<dbReference type="InterPro" id="IPR050351">
    <property type="entry name" value="BphY/WalK/GraS-like"/>
</dbReference>
<reference evidence="11" key="1">
    <citation type="journal article" date="2019" name="Int. J. Syst. Evol. Microbiol.">
        <title>The Global Catalogue of Microorganisms (GCM) 10K type strain sequencing project: providing services to taxonomists for standard genome sequencing and annotation.</title>
        <authorList>
            <consortium name="The Broad Institute Genomics Platform"/>
            <consortium name="The Broad Institute Genome Sequencing Center for Infectious Disease"/>
            <person name="Wu L."/>
            <person name="Ma J."/>
        </authorList>
    </citation>
    <scope>NUCLEOTIDE SEQUENCE [LARGE SCALE GENOMIC DNA]</scope>
    <source>
        <strain evidence="11">KCTC 23314</strain>
    </source>
</reference>
<keyword evidence="4" id="KW-0808">Transferase</keyword>
<name>A0ABQ3GFE4_9BURK</name>
<dbReference type="InterPro" id="IPR005467">
    <property type="entry name" value="His_kinase_dom"/>
</dbReference>
<dbReference type="SUPFAM" id="SSF47384">
    <property type="entry name" value="Homodimeric domain of signal transducing histidine kinase"/>
    <property type="match status" value="1"/>
</dbReference>
<dbReference type="EC" id="2.7.13.3" evidence="2"/>
<dbReference type="InterPro" id="IPR003661">
    <property type="entry name" value="HisK_dim/P_dom"/>
</dbReference>
<evidence type="ECO:0000256" key="2">
    <source>
        <dbReference type="ARBA" id="ARBA00012438"/>
    </source>
</evidence>
<dbReference type="InterPro" id="IPR004358">
    <property type="entry name" value="Sig_transdc_His_kin-like_C"/>
</dbReference>
<keyword evidence="3" id="KW-0597">Phosphoprotein</keyword>
<evidence type="ECO:0000313" key="10">
    <source>
        <dbReference type="EMBL" id="GHD04380.1"/>
    </source>
</evidence>
<dbReference type="SMART" id="SM00387">
    <property type="entry name" value="HATPase_c"/>
    <property type="match status" value="1"/>
</dbReference>
<dbReference type="Proteomes" id="UP000626210">
    <property type="component" value="Unassembled WGS sequence"/>
</dbReference>
<keyword evidence="11" id="KW-1185">Reference proteome</keyword>
<dbReference type="SUPFAM" id="SSF55874">
    <property type="entry name" value="ATPase domain of HSP90 chaperone/DNA topoisomerase II/histidine kinase"/>
    <property type="match status" value="1"/>
</dbReference>
<feature type="domain" description="Histidine kinase" evidence="9">
    <location>
        <begin position="184"/>
        <end position="396"/>
    </location>
</feature>
<evidence type="ECO:0000313" key="11">
    <source>
        <dbReference type="Proteomes" id="UP000626210"/>
    </source>
</evidence>
<dbReference type="InterPro" id="IPR029016">
    <property type="entry name" value="GAF-like_dom_sf"/>
</dbReference>
<comment type="catalytic activity">
    <reaction evidence="1">
        <text>ATP + protein L-histidine = ADP + protein N-phospho-L-histidine.</text>
        <dbReference type="EC" id="2.7.13.3"/>
    </reaction>
</comment>
<gene>
    <name evidence="10" type="ORF">GCM10007320_65200</name>
</gene>
<keyword evidence="8" id="KW-0902">Two-component regulatory system</keyword>
<dbReference type="Gene3D" id="3.30.450.40">
    <property type="match status" value="1"/>
</dbReference>
<evidence type="ECO:0000256" key="5">
    <source>
        <dbReference type="ARBA" id="ARBA00022741"/>
    </source>
</evidence>
<keyword evidence="7" id="KW-0067">ATP-binding</keyword>
<dbReference type="PRINTS" id="PR00344">
    <property type="entry name" value="BCTRLSENSOR"/>
</dbReference>
<dbReference type="PANTHER" id="PTHR42878:SF7">
    <property type="entry name" value="SENSOR HISTIDINE KINASE GLRK"/>
    <property type="match status" value="1"/>
</dbReference>
<dbReference type="Gene3D" id="3.30.565.10">
    <property type="entry name" value="Histidine kinase-like ATPase, C-terminal domain"/>
    <property type="match status" value="1"/>
</dbReference>
<dbReference type="Pfam" id="PF00512">
    <property type="entry name" value="HisKA"/>
    <property type="match status" value="1"/>
</dbReference>
<dbReference type="EMBL" id="BMYK01000050">
    <property type="protein sequence ID" value="GHD04380.1"/>
    <property type="molecule type" value="Genomic_DNA"/>
</dbReference>
<proteinExistence type="predicted"/>
<comment type="caution">
    <text evidence="10">The sequence shown here is derived from an EMBL/GenBank/DDBJ whole genome shotgun (WGS) entry which is preliminary data.</text>
</comment>
<dbReference type="InterPro" id="IPR036097">
    <property type="entry name" value="HisK_dim/P_sf"/>
</dbReference>
<dbReference type="GO" id="GO:0016301">
    <property type="term" value="F:kinase activity"/>
    <property type="evidence" value="ECO:0007669"/>
    <property type="project" value="UniProtKB-KW"/>
</dbReference>
<dbReference type="PROSITE" id="PS50109">
    <property type="entry name" value="HIS_KIN"/>
    <property type="match status" value="1"/>
</dbReference>
<dbReference type="InterPro" id="IPR036890">
    <property type="entry name" value="HATPase_C_sf"/>
</dbReference>